<name>A0A388SD42_9BURK</name>
<reference evidence="1 2" key="1">
    <citation type="journal article" date="2018" name="Int. J. Syst. Evol. Microbiol.">
        <title>Mesosutterella multiformis gen. nov., sp. nov., a member of the family Sutterellaceae and Sutterella megalosphaeroides sp. nov., isolated from human faeces.</title>
        <authorList>
            <person name="Sakamoto M."/>
            <person name="Ikeyama N."/>
            <person name="Kunihiro T."/>
            <person name="Iino T."/>
            <person name="Yuki M."/>
            <person name="Ohkuma M."/>
        </authorList>
    </citation>
    <scope>NUCLEOTIDE SEQUENCE [LARGE SCALE GENOMIC DNA]</scope>
    <source>
        <strain evidence="1 2">4NBBH2</strain>
    </source>
</reference>
<dbReference type="RefSeq" id="WP_116270455.1">
    <property type="nucleotide sequence ID" value="NZ_BGZJ01000001.1"/>
</dbReference>
<dbReference type="Proteomes" id="UP000266091">
    <property type="component" value="Unassembled WGS sequence"/>
</dbReference>
<evidence type="ECO:0000313" key="2">
    <source>
        <dbReference type="Proteomes" id="UP000266091"/>
    </source>
</evidence>
<dbReference type="OrthoDB" id="2157903at2"/>
<protein>
    <submittedName>
        <fullName evidence="1">Uncharacterized protein</fullName>
    </submittedName>
</protein>
<comment type="caution">
    <text evidence="1">The sequence shown here is derived from an EMBL/GenBank/DDBJ whole genome shotgun (WGS) entry which is preliminary data.</text>
</comment>
<proteinExistence type="predicted"/>
<evidence type="ECO:0000313" key="1">
    <source>
        <dbReference type="EMBL" id="GBO94218.1"/>
    </source>
</evidence>
<dbReference type="AlphaFoldDB" id="A0A388SD42"/>
<organism evidence="1 2">
    <name type="scientific">Mesosutterella multiformis</name>
    <dbReference type="NCBI Taxonomy" id="2259133"/>
    <lineage>
        <taxon>Bacteria</taxon>
        <taxon>Pseudomonadati</taxon>
        <taxon>Pseudomonadota</taxon>
        <taxon>Betaproteobacteria</taxon>
        <taxon>Burkholderiales</taxon>
        <taxon>Sutterellaceae</taxon>
        <taxon>Mesosutterella</taxon>
    </lineage>
</organism>
<gene>
    <name evidence="1" type="ORF">MESMUL_15720</name>
</gene>
<sequence>MTSRPTDPRLSRFERKRKDGTRYVYERETRYNPEKGYTETLRTSLLYKITASGDRIATNGVGRGMRPAAADAARAGKIRLALRSTFGDETGRAVFDEARDFLKTRLEPSDRGEAPQIAALYREVGLNPDAQSEFLRRLSPDQGTRIGMEFAPRPPFPLSVPNTDRLPGLMDVRLMPPLQLLVSTASGFPAAFSRKSAFFLTPDQSPDLLLAGENPRPEILNRTPHFLLKLSAGNPAILTVINSRLPELDWKSDVLPGNPDLKSAETSADLPFLPGKRPARLFILRSKNRQNNFASALSAAVHDAADAITSGLMPFDARNSLHSRYLKLIPGRGPSPSLRVLDARIADDAKRFGIFVIATDLKISARTALSFIQARDRMAEFFSDLTRHPDREAFCVWTPERLAGRDFVRIVSLMIEGPAVSPDLASSLPSSR</sequence>
<accession>A0A388SD42</accession>
<keyword evidence="2" id="KW-1185">Reference proteome</keyword>
<dbReference type="EMBL" id="BGZJ01000001">
    <property type="protein sequence ID" value="GBO94218.1"/>
    <property type="molecule type" value="Genomic_DNA"/>
</dbReference>